<name>A0ABQ0JX46_9BACT</name>
<dbReference type="Pfam" id="PF02452">
    <property type="entry name" value="PemK_toxin"/>
    <property type="match status" value="1"/>
</dbReference>
<dbReference type="InterPro" id="IPR011067">
    <property type="entry name" value="Plasmid_toxin/cell-grow_inhib"/>
</dbReference>
<dbReference type="RefSeq" id="WP_052563325.1">
    <property type="nucleotide sequence ID" value="NZ_BAFN01000001.1"/>
</dbReference>
<gene>
    <name evidence="1" type="ORF">BROSI_A1778</name>
</gene>
<dbReference type="Proteomes" id="UP000032309">
    <property type="component" value="Unassembled WGS sequence"/>
</dbReference>
<protein>
    <submittedName>
        <fullName evidence="1">Transcriptional modulator of MazE toxin</fullName>
    </submittedName>
</protein>
<reference evidence="2" key="1">
    <citation type="journal article" date="2015" name="Genome Announc.">
        <title>Draft Genome Sequence of an Anaerobic Ammonium-Oxidizing Bacterium, "Candidatus Brocadia sinica".</title>
        <authorList>
            <person name="Oshiki M."/>
            <person name="Shinyako-Hata K."/>
            <person name="Satoh H."/>
            <person name="Okabe S."/>
        </authorList>
    </citation>
    <scope>NUCLEOTIDE SEQUENCE [LARGE SCALE GENOMIC DNA]</scope>
    <source>
        <strain evidence="2">JPN1</strain>
    </source>
</reference>
<evidence type="ECO:0000313" key="2">
    <source>
        <dbReference type="Proteomes" id="UP000032309"/>
    </source>
</evidence>
<accession>A0ABQ0JX46</accession>
<sequence length="104" mass="11713">MKRGDVRWYKFKTPDKKRPVVILTRNSILDYLGEVTVAPITSTVRDIPTEVLLSREDGMHKDCAINCDHIQTISKAKIGSLITALSKEKLVEIRNAICFALNLS</sequence>
<dbReference type="InterPro" id="IPR003477">
    <property type="entry name" value="PemK-like"/>
</dbReference>
<dbReference type="PANTHER" id="PTHR33988:SF2">
    <property type="entry name" value="ENDORIBONUCLEASE MAZF"/>
    <property type="match status" value="1"/>
</dbReference>
<dbReference type="SUPFAM" id="SSF50118">
    <property type="entry name" value="Cell growth inhibitor/plasmid maintenance toxic component"/>
    <property type="match status" value="1"/>
</dbReference>
<proteinExistence type="predicted"/>
<dbReference type="EMBL" id="BAFN01000001">
    <property type="protein sequence ID" value="GAN33261.1"/>
    <property type="molecule type" value="Genomic_DNA"/>
</dbReference>
<organism evidence="1 2">
    <name type="scientific">Candidatus Brocadia sinica JPN1</name>
    <dbReference type="NCBI Taxonomy" id="1197129"/>
    <lineage>
        <taxon>Bacteria</taxon>
        <taxon>Pseudomonadati</taxon>
        <taxon>Planctomycetota</taxon>
        <taxon>Candidatus Brocadiia</taxon>
        <taxon>Candidatus Brocadiales</taxon>
        <taxon>Candidatus Brocadiaceae</taxon>
        <taxon>Candidatus Brocadia</taxon>
    </lineage>
</organism>
<dbReference type="PANTHER" id="PTHR33988">
    <property type="entry name" value="ENDORIBONUCLEASE MAZF-RELATED"/>
    <property type="match status" value="1"/>
</dbReference>
<dbReference type="Gene3D" id="2.30.30.110">
    <property type="match status" value="1"/>
</dbReference>
<evidence type="ECO:0000313" key="1">
    <source>
        <dbReference type="EMBL" id="GAN33261.1"/>
    </source>
</evidence>
<keyword evidence="2" id="KW-1185">Reference proteome</keyword>
<comment type="caution">
    <text evidence="1">The sequence shown here is derived from an EMBL/GenBank/DDBJ whole genome shotgun (WGS) entry which is preliminary data.</text>
</comment>